<dbReference type="InterPro" id="IPR016032">
    <property type="entry name" value="Sig_transdc_resp-reg_C-effctor"/>
</dbReference>
<evidence type="ECO:0000313" key="3">
    <source>
        <dbReference type="EMBL" id="MDW2800222.1"/>
    </source>
</evidence>
<reference evidence="3 4" key="1">
    <citation type="submission" date="2023-10" db="EMBL/GenBank/DDBJ databases">
        <title>A novel Glycoside Hydrolase 43-Like Enzyme from Clostrdium boliviensis is an Endo-xylanase, and a Candidate for Xylooligosaccharides Production from Different Xylan Substrates.</title>
        <authorList>
            <person name="Alvarez M.T."/>
            <person name="Rocabado-Villegas L.R."/>
            <person name="Salas-Veizaga D.M."/>
            <person name="Linares-Pasten J.A."/>
            <person name="Gudmundsdottir E.E."/>
            <person name="Hreggvidsson G.O."/>
            <person name="Adlercreutz P."/>
            <person name="Nordberg Karlsson E."/>
        </authorList>
    </citation>
    <scope>NUCLEOTIDE SEQUENCE [LARGE SCALE GENOMIC DNA]</scope>
    <source>
        <strain evidence="3 4">E-1</strain>
    </source>
</reference>
<dbReference type="RefSeq" id="WP_318066407.1">
    <property type="nucleotide sequence ID" value="NZ_JAWONS010000324.1"/>
</dbReference>
<feature type="transmembrane region" description="Helical" evidence="1">
    <location>
        <begin position="202"/>
        <end position="221"/>
    </location>
</feature>
<organism evidence="3 4">
    <name type="scientific">Clostridium boliviensis</name>
    <dbReference type="NCBI Taxonomy" id="318465"/>
    <lineage>
        <taxon>Bacteria</taxon>
        <taxon>Bacillati</taxon>
        <taxon>Bacillota</taxon>
        <taxon>Clostridia</taxon>
        <taxon>Eubacteriales</taxon>
        <taxon>Clostridiaceae</taxon>
        <taxon>Clostridium</taxon>
    </lineage>
</organism>
<dbReference type="EMBL" id="JAWONS010000324">
    <property type="protein sequence ID" value="MDW2800222.1"/>
    <property type="molecule type" value="Genomic_DNA"/>
</dbReference>
<dbReference type="SMART" id="SM00421">
    <property type="entry name" value="HTH_LUXR"/>
    <property type="match status" value="1"/>
</dbReference>
<dbReference type="PROSITE" id="PS50043">
    <property type="entry name" value="HTH_LUXR_2"/>
    <property type="match status" value="1"/>
</dbReference>
<feature type="transmembrane region" description="Helical" evidence="1">
    <location>
        <begin position="70"/>
        <end position="90"/>
    </location>
</feature>
<dbReference type="SUPFAM" id="SSF46894">
    <property type="entry name" value="C-terminal effector domain of the bipartite response regulators"/>
    <property type="match status" value="1"/>
</dbReference>
<feature type="transmembrane region" description="Helical" evidence="1">
    <location>
        <begin position="171"/>
        <end position="190"/>
    </location>
</feature>
<keyword evidence="4" id="KW-1185">Reference proteome</keyword>
<keyword evidence="1" id="KW-0812">Transmembrane</keyword>
<dbReference type="InterPro" id="IPR036388">
    <property type="entry name" value="WH-like_DNA-bd_sf"/>
</dbReference>
<dbReference type="CDD" id="cd06170">
    <property type="entry name" value="LuxR_C_like"/>
    <property type="match status" value="1"/>
</dbReference>
<feature type="transmembrane region" description="Helical" evidence="1">
    <location>
        <begin position="102"/>
        <end position="122"/>
    </location>
</feature>
<dbReference type="Proteomes" id="UP001276854">
    <property type="component" value="Unassembled WGS sequence"/>
</dbReference>
<keyword evidence="1" id="KW-0472">Membrane</keyword>
<feature type="domain" description="HTH luxR-type" evidence="2">
    <location>
        <begin position="256"/>
        <end position="321"/>
    </location>
</feature>
<accession>A0ABU4GRG3</accession>
<dbReference type="InterPro" id="IPR000792">
    <property type="entry name" value="Tscrpt_reg_LuxR_C"/>
</dbReference>
<evidence type="ECO:0000313" key="4">
    <source>
        <dbReference type="Proteomes" id="UP001276854"/>
    </source>
</evidence>
<proteinExistence type="predicted"/>
<sequence>MKLLLYLYDNILLILYFGACLLAFCRYLSERCCISASLSALYLCLSVNQLVEAMAEFLPEFGRFYQTVYFTMPVWNTFISITAAICLLYLSYQLNHTSKLPFHEYLILCIFIFLLLLIPTLKSSRTTLFLYSSLFPLALLYRGFSFHILINQAACSPSKKGGGDFRPALSPFILLFSLSGIIENYIRIFVLPVRSGLSLCRIFSIDFLFGLSALVYICFFLQKTAALHTCKATVNSQEQVTESFASPDTESACYYSFCKAYSLTLREQTILTELLNRTTDEQISAKLLISAFTVHSHVHNLLKKTGTKSRQELYTLYENAKKQRSG</sequence>
<dbReference type="Gene3D" id="1.10.10.10">
    <property type="entry name" value="Winged helix-like DNA-binding domain superfamily/Winged helix DNA-binding domain"/>
    <property type="match status" value="1"/>
</dbReference>
<dbReference type="Pfam" id="PF00196">
    <property type="entry name" value="GerE"/>
    <property type="match status" value="1"/>
</dbReference>
<comment type="caution">
    <text evidence="3">The sequence shown here is derived from an EMBL/GenBank/DDBJ whole genome shotgun (WGS) entry which is preliminary data.</text>
</comment>
<protein>
    <submittedName>
        <fullName evidence="3">LuxR C-terminal-related transcriptional regulator</fullName>
    </submittedName>
</protein>
<name>A0ABU4GRG3_9CLOT</name>
<keyword evidence="1" id="KW-1133">Transmembrane helix</keyword>
<evidence type="ECO:0000256" key="1">
    <source>
        <dbReference type="SAM" id="Phobius"/>
    </source>
</evidence>
<feature type="transmembrane region" description="Helical" evidence="1">
    <location>
        <begin position="128"/>
        <end position="150"/>
    </location>
</feature>
<feature type="transmembrane region" description="Helical" evidence="1">
    <location>
        <begin position="6"/>
        <end position="25"/>
    </location>
</feature>
<gene>
    <name evidence="3" type="ORF">RZO55_21870</name>
</gene>
<evidence type="ECO:0000259" key="2">
    <source>
        <dbReference type="PROSITE" id="PS50043"/>
    </source>
</evidence>